<keyword evidence="4" id="KW-1185">Reference proteome</keyword>
<dbReference type="Pfam" id="PF00179">
    <property type="entry name" value="UQ_con"/>
    <property type="match status" value="1"/>
</dbReference>
<dbReference type="Proteomes" id="UP001212841">
    <property type="component" value="Unassembled WGS sequence"/>
</dbReference>
<dbReference type="CDD" id="cd23799">
    <property type="entry name" value="UBCc_UBE2J"/>
    <property type="match status" value="1"/>
</dbReference>
<evidence type="ECO:0000313" key="4">
    <source>
        <dbReference type="Proteomes" id="UP001212841"/>
    </source>
</evidence>
<dbReference type="EMBL" id="JADGJD010000697">
    <property type="protein sequence ID" value="KAJ3049075.1"/>
    <property type="molecule type" value="Genomic_DNA"/>
</dbReference>
<keyword evidence="1" id="KW-0833">Ubl conjugation pathway</keyword>
<proteinExistence type="predicted"/>
<accession>A0AAD5S8A1</accession>
<dbReference type="SUPFAM" id="SSF54495">
    <property type="entry name" value="UBC-like"/>
    <property type="match status" value="1"/>
</dbReference>
<feature type="domain" description="UBC core" evidence="2">
    <location>
        <begin position="5"/>
        <end position="99"/>
    </location>
</feature>
<evidence type="ECO:0000313" key="3">
    <source>
        <dbReference type="EMBL" id="KAJ3049075.1"/>
    </source>
</evidence>
<organism evidence="3 4">
    <name type="scientific">Rhizophlyctis rosea</name>
    <dbReference type="NCBI Taxonomy" id="64517"/>
    <lineage>
        <taxon>Eukaryota</taxon>
        <taxon>Fungi</taxon>
        <taxon>Fungi incertae sedis</taxon>
        <taxon>Chytridiomycota</taxon>
        <taxon>Chytridiomycota incertae sedis</taxon>
        <taxon>Chytridiomycetes</taxon>
        <taxon>Rhizophlyctidales</taxon>
        <taxon>Rhizophlyctidaceae</taxon>
        <taxon>Rhizophlyctis</taxon>
    </lineage>
</organism>
<evidence type="ECO:0000259" key="2">
    <source>
        <dbReference type="PROSITE" id="PS50127"/>
    </source>
</evidence>
<dbReference type="PROSITE" id="PS50127">
    <property type="entry name" value="UBC_2"/>
    <property type="match status" value="1"/>
</dbReference>
<sequence>MASKGAHKRLMKEYMAIRKNPPDYITTKPLDTNILEWHYVIRGPPDSPYEGGEYHGKVIFPSDYPYKPPAIKMLTPNGRFATDYRLCLSMSDYHRTFIQ</sequence>
<reference evidence="3" key="1">
    <citation type="submission" date="2020-05" db="EMBL/GenBank/DDBJ databases">
        <title>Phylogenomic resolution of chytrid fungi.</title>
        <authorList>
            <person name="Stajich J.E."/>
            <person name="Amses K."/>
            <person name="Simmons R."/>
            <person name="Seto K."/>
            <person name="Myers J."/>
            <person name="Bonds A."/>
            <person name="Quandt C.A."/>
            <person name="Barry K."/>
            <person name="Liu P."/>
            <person name="Grigoriev I."/>
            <person name="Longcore J.E."/>
            <person name="James T.Y."/>
        </authorList>
    </citation>
    <scope>NUCLEOTIDE SEQUENCE</scope>
    <source>
        <strain evidence="3">JEL0318</strain>
    </source>
</reference>
<dbReference type="SMART" id="SM00212">
    <property type="entry name" value="UBCc"/>
    <property type="match status" value="1"/>
</dbReference>
<evidence type="ECO:0000256" key="1">
    <source>
        <dbReference type="ARBA" id="ARBA00022786"/>
    </source>
</evidence>
<comment type="caution">
    <text evidence="3">The sequence shown here is derived from an EMBL/GenBank/DDBJ whole genome shotgun (WGS) entry which is preliminary data.</text>
</comment>
<dbReference type="AlphaFoldDB" id="A0AAD5S8A1"/>
<dbReference type="PANTHER" id="PTHR24067">
    <property type="entry name" value="UBIQUITIN-CONJUGATING ENZYME E2"/>
    <property type="match status" value="1"/>
</dbReference>
<dbReference type="InterPro" id="IPR016135">
    <property type="entry name" value="UBQ-conjugating_enzyme/RWD"/>
</dbReference>
<dbReference type="Gene3D" id="3.10.110.10">
    <property type="entry name" value="Ubiquitin Conjugating Enzyme"/>
    <property type="match status" value="1"/>
</dbReference>
<gene>
    <name evidence="3" type="primary">UBC6</name>
    <name evidence="3" type="ORF">HK097_009895</name>
</gene>
<name>A0AAD5S8A1_9FUNG</name>
<dbReference type="InterPro" id="IPR000608">
    <property type="entry name" value="UBC"/>
</dbReference>
<dbReference type="InterPro" id="IPR050113">
    <property type="entry name" value="Ub_conjugating_enzyme"/>
</dbReference>
<protein>
    <submittedName>
        <fullName evidence="3">Ubiquitin-conjugating enzyme E2 6</fullName>
    </submittedName>
</protein>